<evidence type="ECO:0000313" key="5">
    <source>
        <dbReference type="Proteomes" id="UP000515847"/>
    </source>
</evidence>
<dbReference type="SUPFAM" id="SSF159133">
    <property type="entry name" value="EutN/CcmL-like"/>
    <property type="match status" value="1"/>
</dbReference>
<comment type="subcellular location">
    <subcellularLocation>
        <location evidence="1">Carboxysome</location>
    </subcellularLocation>
</comment>
<dbReference type="PANTHER" id="PTHR36539">
    <property type="entry name" value="ETHANOLAMINE UTILIZATION PROTEIN EUTN"/>
    <property type="match status" value="1"/>
</dbReference>
<dbReference type="InterPro" id="IPR036677">
    <property type="entry name" value="EutN_CcmL_sf"/>
</dbReference>
<dbReference type="GO" id="GO:0031470">
    <property type="term" value="C:carboxysome"/>
    <property type="evidence" value="ECO:0007669"/>
    <property type="project" value="UniProtKB-SubCell"/>
</dbReference>
<gene>
    <name evidence="4" type="ORF">BR63_18125</name>
</gene>
<keyword evidence="5" id="KW-1185">Reference proteome</keyword>
<dbReference type="Proteomes" id="UP000515847">
    <property type="component" value="Chromosome"/>
</dbReference>
<evidence type="ECO:0000256" key="1">
    <source>
        <dbReference type="ARBA" id="ARBA00023587"/>
    </source>
</evidence>
<reference evidence="4 5" key="1">
    <citation type="journal article" date="2019" name="Front. Microbiol.">
        <title>Thermoanaerosceptrum fracticalcis gen. nov. sp. nov., a Novel Fumarate-Fermenting Microorganism From a Deep Fractured Carbonate Aquifer of the US Great Basin.</title>
        <authorList>
            <person name="Hamilton-Brehm S.D."/>
            <person name="Stewart L.E."/>
            <person name="Zavarin M."/>
            <person name="Caldwell M."/>
            <person name="Lawson P.A."/>
            <person name="Onstott T.C."/>
            <person name="Grzymski J."/>
            <person name="Neveux I."/>
            <person name="Lollar B.S."/>
            <person name="Russell C.E."/>
            <person name="Moser D.P."/>
        </authorList>
    </citation>
    <scope>NUCLEOTIDE SEQUENCE [LARGE SCALE GENOMIC DNA]</scope>
    <source>
        <strain evidence="4 5">DRI-13</strain>
    </source>
</reference>
<dbReference type="EMBL" id="CP045798">
    <property type="protein sequence ID" value="QNB48010.1"/>
    <property type="molecule type" value="Genomic_DNA"/>
</dbReference>
<dbReference type="InterPro" id="IPR004992">
    <property type="entry name" value="EutN_CcmL"/>
</dbReference>
<dbReference type="AlphaFoldDB" id="A0A7G6E7F6"/>
<dbReference type="CDD" id="cd01614">
    <property type="entry name" value="EutN_CcmL"/>
    <property type="match status" value="1"/>
</dbReference>
<evidence type="ECO:0000313" key="4">
    <source>
        <dbReference type="EMBL" id="QNB48010.1"/>
    </source>
</evidence>
<protein>
    <submittedName>
        <fullName evidence="4">Ethanolamine utilization protein EutN</fullName>
    </submittedName>
</protein>
<proteinExistence type="predicted"/>
<keyword evidence="2" id="KW-1282">Carboxysome</keyword>
<dbReference type="KEGG" id="tfr:BR63_18125"/>
<accession>A0A7G6E7F6</accession>
<evidence type="ECO:0000256" key="2">
    <source>
        <dbReference type="ARBA" id="ARBA00023669"/>
    </source>
</evidence>
<dbReference type="OrthoDB" id="196195at2"/>
<keyword evidence="3" id="KW-1283">Bacterial microcompartment</keyword>
<dbReference type="RefSeq" id="WP_034420507.1">
    <property type="nucleotide sequence ID" value="NZ_CP045798.1"/>
</dbReference>
<dbReference type="Gene3D" id="2.40.50.220">
    <property type="entry name" value="EutN/Ccml"/>
    <property type="match status" value="1"/>
</dbReference>
<evidence type="ECO:0000256" key="3">
    <source>
        <dbReference type="ARBA" id="ARBA00024446"/>
    </source>
</evidence>
<organism evidence="4 5">
    <name type="scientific">Thermanaerosceptrum fracticalcis</name>
    <dbReference type="NCBI Taxonomy" id="1712410"/>
    <lineage>
        <taxon>Bacteria</taxon>
        <taxon>Bacillati</taxon>
        <taxon>Bacillota</taxon>
        <taxon>Clostridia</taxon>
        <taxon>Eubacteriales</taxon>
        <taxon>Peptococcaceae</taxon>
        <taxon>Thermanaerosceptrum</taxon>
    </lineage>
</organism>
<name>A0A7G6E7F6_THEFR</name>
<dbReference type="Pfam" id="PF03319">
    <property type="entry name" value="EutN_CcmL"/>
    <property type="match status" value="1"/>
</dbReference>
<sequence length="90" mass="9000">MFIAKVIGNVVATQKDETLVGSKLLIIQPLELLPGQKTGGPIIAVDAIGAGAGETVLVATGSSARNATKAHTVADAAVVGIVDAMELHQG</sequence>
<dbReference type="PROSITE" id="PS51932">
    <property type="entry name" value="BMV"/>
    <property type="match status" value="1"/>
</dbReference>